<dbReference type="Gene3D" id="2.170.130.10">
    <property type="entry name" value="TonB-dependent receptor, plug domain"/>
    <property type="match status" value="1"/>
</dbReference>
<dbReference type="InterPro" id="IPR000531">
    <property type="entry name" value="Beta-barrel_TonB"/>
</dbReference>
<dbReference type="InterPro" id="IPR037066">
    <property type="entry name" value="Plug_dom_sf"/>
</dbReference>
<gene>
    <name evidence="5" type="ORF">SNE25_25775</name>
</gene>
<dbReference type="PROSITE" id="PS52016">
    <property type="entry name" value="TONB_DEPENDENT_REC_3"/>
    <property type="match status" value="1"/>
</dbReference>
<evidence type="ECO:0000259" key="3">
    <source>
        <dbReference type="Pfam" id="PF00593"/>
    </source>
</evidence>
<proteinExistence type="inferred from homology"/>
<dbReference type="Gene3D" id="2.60.40.1120">
    <property type="entry name" value="Carboxypeptidase-like, regulatory domain"/>
    <property type="match status" value="1"/>
</dbReference>
<evidence type="ECO:0000256" key="1">
    <source>
        <dbReference type="PROSITE-ProRule" id="PRU01360"/>
    </source>
</evidence>
<keyword evidence="1" id="KW-0812">Transmembrane</keyword>
<evidence type="ECO:0000313" key="5">
    <source>
        <dbReference type="EMBL" id="WPU92738.1"/>
    </source>
</evidence>
<dbReference type="NCBIfam" id="TIGR04057">
    <property type="entry name" value="SusC_RagA_signa"/>
    <property type="match status" value="1"/>
</dbReference>
<keyword evidence="1 2" id="KW-0472">Membrane</keyword>
<organism evidence="5 6">
    <name type="scientific">Mucilaginibacter sabulilitoris</name>
    <dbReference type="NCBI Taxonomy" id="1173583"/>
    <lineage>
        <taxon>Bacteria</taxon>
        <taxon>Pseudomonadati</taxon>
        <taxon>Bacteroidota</taxon>
        <taxon>Sphingobacteriia</taxon>
        <taxon>Sphingobacteriales</taxon>
        <taxon>Sphingobacteriaceae</taxon>
        <taxon>Mucilaginibacter</taxon>
    </lineage>
</organism>
<evidence type="ECO:0000313" key="6">
    <source>
        <dbReference type="Proteomes" id="UP001324380"/>
    </source>
</evidence>
<protein>
    <submittedName>
        <fullName evidence="5">TonB-dependent receptor</fullName>
    </submittedName>
</protein>
<dbReference type="RefSeq" id="WP_321561898.1">
    <property type="nucleotide sequence ID" value="NZ_CP139558.1"/>
</dbReference>
<dbReference type="InterPro" id="IPR039426">
    <property type="entry name" value="TonB-dep_rcpt-like"/>
</dbReference>
<dbReference type="InterPro" id="IPR023997">
    <property type="entry name" value="TonB-dep_OMP_SusC/RagA_CS"/>
</dbReference>
<reference evidence="5 6" key="1">
    <citation type="submission" date="2023-11" db="EMBL/GenBank/DDBJ databases">
        <title>Analysis of the Genomes of Mucilaginibacter gossypii cycad 4 and M. sabulilitoris SNA2: microbes with the potential for plant growth promotion.</title>
        <authorList>
            <person name="Hirsch A.M."/>
            <person name="Humm E."/>
            <person name="Rubbi M."/>
            <person name="Del Vecchio G."/>
            <person name="Ha S.M."/>
            <person name="Pellegrini M."/>
            <person name="Gunsalus R.P."/>
        </authorList>
    </citation>
    <scope>NUCLEOTIDE SEQUENCE [LARGE SCALE GENOMIC DNA]</scope>
    <source>
        <strain evidence="5 6">SNA2</strain>
    </source>
</reference>
<comment type="similarity">
    <text evidence="1 2">Belongs to the TonB-dependent receptor family.</text>
</comment>
<dbReference type="InterPro" id="IPR023996">
    <property type="entry name" value="TonB-dep_OMP_SusC/RagA"/>
</dbReference>
<keyword evidence="6" id="KW-1185">Reference proteome</keyword>
<evidence type="ECO:0000259" key="4">
    <source>
        <dbReference type="Pfam" id="PF07715"/>
    </source>
</evidence>
<accession>A0ABZ0TKM3</accession>
<dbReference type="EMBL" id="CP139558">
    <property type="protein sequence ID" value="WPU92738.1"/>
    <property type="molecule type" value="Genomic_DNA"/>
</dbReference>
<dbReference type="Pfam" id="PF13620">
    <property type="entry name" value="CarboxypepD_reg"/>
    <property type="match status" value="1"/>
</dbReference>
<name>A0ABZ0TKM3_9SPHI</name>
<dbReference type="NCBIfam" id="TIGR04056">
    <property type="entry name" value="OMP_RagA_SusC"/>
    <property type="match status" value="1"/>
</dbReference>
<keyword evidence="2" id="KW-0798">TonB box</keyword>
<dbReference type="Pfam" id="PF00593">
    <property type="entry name" value="TonB_dep_Rec_b-barrel"/>
    <property type="match status" value="1"/>
</dbReference>
<dbReference type="Proteomes" id="UP001324380">
    <property type="component" value="Chromosome"/>
</dbReference>
<keyword evidence="1" id="KW-1134">Transmembrane beta strand</keyword>
<keyword evidence="1" id="KW-0998">Cell outer membrane</keyword>
<feature type="domain" description="TonB-dependent receptor-like beta-barrel" evidence="3">
    <location>
        <begin position="579"/>
        <end position="1114"/>
    </location>
</feature>
<comment type="subcellular location">
    <subcellularLocation>
        <location evidence="1">Cell outer membrane</location>
        <topology evidence="1">Multi-pass membrane protein</topology>
    </subcellularLocation>
</comment>
<dbReference type="Pfam" id="PF07715">
    <property type="entry name" value="Plug"/>
    <property type="match status" value="1"/>
</dbReference>
<dbReference type="SUPFAM" id="SSF49464">
    <property type="entry name" value="Carboxypeptidase regulatory domain-like"/>
    <property type="match status" value="1"/>
</dbReference>
<sequence>MKKKLRRLNKAMRICIITCSIIIAGLGSLIAAPVNAGVFETRISVSFKNESINNAIKKIERESKVEFAYDADYLGLQTLKVKEENFNNERLDVVLKTLLQNTEVTFKEEIKGTITLYKKTTAPKADNGKISGRVVDEKGQPLPGATIRLNEINKAIQATTDGSFTLNAAPGTYTLIISFISYQTYRVPAVKIVANETNALGNITLVAESGSLNEVVVVGYGTQRKENLTGAVDQITAKAFENRSLPNLTQGLQGVIPNLNLTPLDGKPIQSPSYNVRGTTSVGQGGNALVLIDGVEGDPSRINPSDVASVSVLKDASSSAIYGARAAFGVILITTKSPAKEKTSITYSFNQSIKSPTTVPNLVTNGYIFAKMFNEAWTAANNYSQTPQNINKTVKFSPEYLEELKRRDADPSLPKVEVNGAGEYVYYANTDWYKELYKDHNSSREHNLAISGNSGKSDFLLTGRYFAQDGLFRYNTDDYSVYNVRAKGSLQVFPWLRIYNNADYSNVKYHNPLNVGEGGGIWRNLADEGHTVAPMFNPDGTLTYSAAYTVGDFVYGKNGINFDNRVFRNTAGFASSFFDDVFRVKGDFTFQNTDNNQDRRRVPVPYSRKPGVIEYVGTNTNDLENMSQRTQYIATNIYGEYEPKWSKNHYFKALAGFNFEQSTYKKLDLVRNGLIFPDATDINLALGQSITTSGGWDRWDVMGGFYRLNYAYKDRYLVEADGRYDGSSKFPSNQRYAFFPSVSAGWRVTNEPFWTMSKDIISNLKIRGSYGSLGNGSINSYAFQERFAIKQSGRVLNGVRPQTTSQPGVLPDGLTWETSTVENIGLDMGLLSDRLTITGDAYIRKTKDMFTVGNTLPAVFGTDVPKGNYADMKTKGWEITIAWRDKFDVGAKPFNYGFRATLADYTSEITKYNNPAKNLGDPSKSLTDQIYYVGEKVGEIWGFETAGYFTSAEDIANSPKQTLIKASGASQLLPGDIKFKDLNGDGVIDYGDQTVNKPGDRKIIGNTTPRYTFGFGMDADWNSFFFSAFFQGVGKRDWYPGPEADYFWGQYNRPYNKVPVSQLDKIWSETNPNAYFPRYRGYSAQNGSNELTQVQTKYLQNAAYVRLKNIQLGYHLPLSLIRKIKLGDARVFVSGENLWTWSPLYKISKDLDPESINGSDRVLTDGTNGNGNNYPVLKSITLGISATF</sequence>
<dbReference type="InterPro" id="IPR008969">
    <property type="entry name" value="CarboxyPept-like_regulatory"/>
</dbReference>
<evidence type="ECO:0000256" key="2">
    <source>
        <dbReference type="RuleBase" id="RU003357"/>
    </source>
</evidence>
<dbReference type="SUPFAM" id="SSF56935">
    <property type="entry name" value="Porins"/>
    <property type="match status" value="1"/>
</dbReference>
<keyword evidence="1" id="KW-0813">Transport</keyword>
<dbReference type="InterPro" id="IPR012910">
    <property type="entry name" value="Plug_dom"/>
</dbReference>
<feature type="domain" description="TonB-dependent receptor plug" evidence="4">
    <location>
        <begin position="225"/>
        <end position="330"/>
    </location>
</feature>
<keyword evidence="5" id="KW-0675">Receptor</keyword>